<evidence type="ECO:0000313" key="1">
    <source>
        <dbReference type="EMBL" id="KAF7262931.1"/>
    </source>
</evidence>
<organism evidence="1 2">
    <name type="scientific">Rhynchophorus ferrugineus</name>
    <name type="common">Red palm weevil</name>
    <name type="synonym">Curculio ferrugineus</name>
    <dbReference type="NCBI Taxonomy" id="354439"/>
    <lineage>
        <taxon>Eukaryota</taxon>
        <taxon>Metazoa</taxon>
        <taxon>Ecdysozoa</taxon>
        <taxon>Arthropoda</taxon>
        <taxon>Hexapoda</taxon>
        <taxon>Insecta</taxon>
        <taxon>Pterygota</taxon>
        <taxon>Neoptera</taxon>
        <taxon>Endopterygota</taxon>
        <taxon>Coleoptera</taxon>
        <taxon>Polyphaga</taxon>
        <taxon>Cucujiformia</taxon>
        <taxon>Curculionidae</taxon>
        <taxon>Dryophthorinae</taxon>
        <taxon>Rhynchophorus</taxon>
    </lineage>
</organism>
<accession>A0A834LWW6</accession>
<feature type="non-terminal residue" evidence="1">
    <location>
        <position position="1"/>
    </location>
</feature>
<keyword evidence="2" id="KW-1185">Reference proteome</keyword>
<proteinExistence type="predicted"/>
<dbReference type="AlphaFoldDB" id="A0A834LWW6"/>
<name>A0A834LWW6_RHYFE</name>
<sequence>HDSMTVDGSKIELRKEYDDPSQARPVFIETRIEETFPTLATTTEHPVGRFFVCGSLHLPSQNKS</sequence>
<dbReference type="EMBL" id="JAACXV010023593">
    <property type="protein sequence ID" value="KAF7262931.1"/>
    <property type="molecule type" value="Genomic_DNA"/>
</dbReference>
<evidence type="ECO:0000313" key="2">
    <source>
        <dbReference type="Proteomes" id="UP000625711"/>
    </source>
</evidence>
<comment type="caution">
    <text evidence="1">The sequence shown here is derived from an EMBL/GenBank/DDBJ whole genome shotgun (WGS) entry which is preliminary data.</text>
</comment>
<gene>
    <name evidence="1" type="ORF">GWI33_003824</name>
</gene>
<reference evidence="1" key="1">
    <citation type="submission" date="2020-08" db="EMBL/GenBank/DDBJ databases">
        <title>Genome sequencing and assembly of the red palm weevil Rhynchophorus ferrugineus.</title>
        <authorList>
            <person name="Dias G.B."/>
            <person name="Bergman C.M."/>
            <person name="Manee M."/>
        </authorList>
    </citation>
    <scope>NUCLEOTIDE SEQUENCE</scope>
    <source>
        <strain evidence="1">AA-2017</strain>
        <tissue evidence="1">Whole larva</tissue>
    </source>
</reference>
<dbReference type="Proteomes" id="UP000625711">
    <property type="component" value="Unassembled WGS sequence"/>
</dbReference>
<protein>
    <submittedName>
        <fullName evidence="1">Uncharacterized protein</fullName>
    </submittedName>
</protein>